<reference evidence="7 8" key="1">
    <citation type="journal article" date="2019" name="Int. J. Syst. Evol. Microbiol.">
        <title>The Global Catalogue of Microorganisms (GCM) 10K type strain sequencing project: providing services to taxonomists for standard genome sequencing and annotation.</title>
        <authorList>
            <consortium name="The Broad Institute Genomics Platform"/>
            <consortium name="The Broad Institute Genome Sequencing Center for Infectious Disease"/>
            <person name="Wu L."/>
            <person name="Ma J."/>
        </authorList>
    </citation>
    <scope>NUCLEOTIDE SEQUENCE [LARGE SCALE GENOMIC DNA]</scope>
    <source>
        <strain evidence="7 8">JCM 9933</strain>
    </source>
</reference>
<evidence type="ECO:0000256" key="6">
    <source>
        <dbReference type="SAM" id="Phobius"/>
    </source>
</evidence>
<gene>
    <name evidence="7" type="ORF">GCM10009416_40360</name>
</gene>
<keyword evidence="8" id="KW-1185">Reference proteome</keyword>
<accession>A0ABN1FUK5</accession>
<evidence type="ECO:0000256" key="1">
    <source>
        <dbReference type="ARBA" id="ARBA00004651"/>
    </source>
</evidence>
<comment type="subcellular location">
    <subcellularLocation>
        <location evidence="1">Cell membrane</location>
        <topology evidence="1">Multi-pass membrane protein</topology>
    </subcellularLocation>
</comment>
<sequence length="211" mass="21175">MTPDAAGLLLFLAAALAIAVTPGPGIFYVAARTLAGGRGEGIASSFGTGLGGLVHVAAGALGVSALVMASAQAFTVLKVAGAAYLVWLGLRAIREARRVPPPERAVATGAAWAFREGVVVEALNPKTAAFFLAFIPQFVDPAQGGVALQFAALGLVSVALNTLVDVAVACAASRARDGLARRAGLVRRLREASGAVLCGLGVSLAFARRAG</sequence>
<keyword evidence="4 6" id="KW-1133">Transmembrane helix</keyword>
<feature type="transmembrane region" description="Helical" evidence="6">
    <location>
        <begin position="42"/>
        <end position="67"/>
    </location>
</feature>
<name>A0ABN1FUK5_9PROT</name>
<dbReference type="EMBL" id="BAAAFZ010000065">
    <property type="protein sequence ID" value="GAA0598060.1"/>
    <property type="molecule type" value="Genomic_DNA"/>
</dbReference>
<dbReference type="InterPro" id="IPR001123">
    <property type="entry name" value="LeuE-type"/>
</dbReference>
<dbReference type="PANTHER" id="PTHR30086">
    <property type="entry name" value="ARGININE EXPORTER PROTEIN ARGO"/>
    <property type="match status" value="1"/>
</dbReference>
<protein>
    <submittedName>
        <fullName evidence="7">LysE family translocator</fullName>
    </submittedName>
</protein>
<dbReference type="RefSeq" id="WP_343897205.1">
    <property type="nucleotide sequence ID" value="NZ_BAAAFZ010000065.1"/>
</dbReference>
<dbReference type="PANTHER" id="PTHR30086:SF20">
    <property type="entry name" value="ARGININE EXPORTER PROTEIN ARGO-RELATED"/>
    <property type="match status" value="1"/>
</dbReference>
<feature type="transmembrane region" description="Helical" evidence="6">
    <location>
        <begin position="73"/>
        <end position="90"/>
    </location>
</feature>
<dbReference type="Proteomes" id="UP001501588">
    <property type="component" value="Unassembled WGS sequence"/>
</dbReference>
<keyword evidence="3 6" id="KW-0812">Transmembrane</keyword>
<comment type="caution">
    <text evidence="7">The sequence shown here is derived from an EMBL/GenBank/DDBJ whole genome shotgun (WGS) entry which is preliminary data.</text>
</comment>
<evidence type="ECO:0000256" key="5">
    <source>
        <dbReference type="ARBA" id="ARBA00023136"/>
    </source>
</evidence>
<organism evidence="7 8">
    <name type="scientific">Craurococcus roseus</name>
    <dbReference type="NCBI Taxonomy" id="77585"/>
    <lineage>
        <taxon>Bacteria</taxon>
        <taxon>Pseudomonadati</taxon>
        <taxon>Pseudomonadota</taxon>
        <taxon>Alphaproteobacteria</taxon>
        <taxon>Acetobacterales</taxon>
        <taxon>Acetobacteraceae</taxon>
        <taxon>Craurococcus</taxon>
    </lineage>
</organism>
<keyword evidence="5 6" id="KW-0472">Membrane</keyword>
<dbReference type="Pfam" id="PF01810">
    <property type="entry name" value="LysE"/>
    <property type="match status" value="1"/>
</dbReference>
<evidence type="ECO:0000256" key="3">
    <source>
        <dbReference type="ARBA" id="ARBA00022692"/>
    </source>
</evidence>
<keyword evidence="2" id="KW-1003">Cell membrane</keyword>
<evidence type="ECO:0000256" key="2">
    <source>
        <dbReference type="ARBA" id="ARBA00022475"/>
    </source>
</evidence>
<dbReference type="PIRSF" id="PIRSF006324">
    <property type="entry name" value="LeuE"/>
    <property type="match status" value="1"/>
</dbReference>
<evidence type="ECO:0000256" key="4">
    <source>
        <dbReference type="ARBA" id="ARBA00022989"/>
    </source>
</evidence>
<evidence type="ECO:0000313" key="8">
    <source>
        <dbReference type="Proteomes" id="UP001501588"/>
    </source>
</evidence>
<feature type="transmembrane region" description="Helical" evidence="6">
    <location>
        <begin position="6"/>
        <end position="30"/>
    </location>
</feature>
<evidence type="ECO:0000313" key="7">
    <source>
        <dbReference type="EMBL" id="GAA0598060.1"/>
    </source>
</evidence>
<proteinExistence type="predicted"/>